<evidence type="ECO:0000256" key="6">
    <source>
        <dbReference type="ARBA" id="ARBA00023136"/>
    </source>
</evidence>
<dbReference type="PANTHER" id="PTHR13423:SF2">
    <property type="entry name" value="OUT AT FIRST PROTEIN HOMOLOG"/>
    <property type="match status" value="1"/>
</dbReference>
<dbReference type="AlphaFoldDB" id="A0A6G0IUY0"/>
<keyword evidence="5 8" id="KW-1133">Transmembrane helix</keyword>
<keyword evidence="11" id="KW-1185">Reference proteome</keyword>
<dbReference type="GO" id="GO:0016020">
    <property type="term" value="C:membrane"/>
    <property type="evidence" value="ECO:0007669"/>
    <property type="project" value="UniProtKB-SubCell"/>
</dbReference>
<feature type="domain" description="TLC" evidence="9">
    <location>
        <begin position="327"/>
        <end position="518"/>
    </location>
</feature>
<dbReference type="Pfam" id="PF14941">
    <property type="entry name" value="OAF_N"/>
    <property type="match status" value="1"/>
</dbReference>
<feature type="transmembrane region" description="Helical" evidence="8">
    <location>
        <begin position="336"/>
        <end position="353"/>
    </location>
</feature>
<evidence type="ECO:0000256" key="3">
    <source>
        <dbReference type="ARBA" id="ARBA00021639"/>
    </source>
</evidence>
<feature type="transmembrane region" description="Helical" evidence="8">
    <location>
        <begin position="489"/>
        <end position="514"/>
    </location>
</feature>
<feature type="transmembrane region" description="Helical" evidence="8">
    <location>
        <begin position="373"/>
        <end position="393"/>
    </location>
</feature>
<evidence type="ECO:0000259" key="9">
    <source>
        <dbReference type="PROSITE" id="PS50922"/>
    </source>
</evidence>
<comment type="subcellular location">
    <subcellularLocation>
        <location evidence="1">Membrane</location>
        <topology evidence="1">Multi-pass membrane protein</topology>
    </subcellularLocation>
</comment>
<dbReference type="PROSITE" id="PS50922">
    <property type="entry name" value="TLC"/>
    <property type="match status" value="1"/>
</dbReference>
<organism evidence="10 11">
    <name type="scientific">Larimichthys crocea</name>
    <name type="common">Large yellow croaker</name>
    <name type="synonym">Pseudosciaena crocea</name>
    <dbReference type="NCBI Taxonomy" id="215358"/>
    <lineage>
        <taxon>Eukaryota</taxon>
        <taxon>Metazoa</taxon>
        <taxon>Chordata</taxon>
        <taxon>Craniata</taxon>
        <taxon>Vertebrata</taxon>
        <taxon>Euteleostomi</taxon>
        <taxon>Actinopterygii</taxon>
        <taxon>Neopterygii</taxon>
        <taxon>Teleostei</taxon>
        <taxon>Neoteleostei</taxon>
        <taxon>Acanthomorphata</taxon>
        <taxon>Eupercaria</taxon>
        <taxon>Sciaenidae</taxon>
        <taxon>Larimichthys</taxon>
    </lineage>
</organism>
<protein>
    <recommendedName>
        <fullName evidence="3">Out at first protein homolog</fullName>
    </recommendedName>
</protein>
<dbReference type="Proteomes" id="UP000424527">
    <property type="component" value="Unassembled WGS sequence"/>
</dbReference>
<proteinExistence type="inferred from homology"/>
<accession>A0A6G0IUY0</accession>
<feature type="transmembrane region" description="Helical" evidence="8">
    <location>
        <begin position="450"/>
        <end position="468"/>
    </location>
</feature>
<evidence type="ECO:0000256" key="1">
    <source>
        <dbReference type="ARBA" id="ARBA00004141"/>
    </source>
</evidence>
<evidence type="ECO:0000313" key="11">
    <source>
        <dbReference type="Proteomes" id="UP000424527"/>
    </source>
</evidence>
<dbReference type="PANTHER" id="PTHR13423">
    <property type="entry name" value="OUT AT FIRST"/>
    <property type="match status" value="1"/>
</dbReference>
<sequence>MFASCISAPSVRILTRLCALVLVVAVGLCSELRVRVRLSDGLVTEEVLEADSERDTISLEFKQGDGTLITFVADFKQDVKIFRALILGELERGQNQYQALCFISRLNRNEIIPSESMARLRQKNPQAIRLAEERRGLEQLTMSAAVNLSRAWQLSSHIHNMCSEAREAIYTREADVKHWLDKGVDASIFEVLPQTTEAASFKACHSTKDLWQPCLCTYSLRLEWYPCLLKYCRSRDTTGKGSNYKCGIKSCSKGYHFTYYVPQKQLCLWDEGDLAFCSGWTSNTEDVNEETHAQHHGEKMALLVVVALLCLSCWVSFYFILCYVNGSRSYEWNCRLVTLVHGILAVCITAYIGYVDGPWPFTYPGTKNTPLQISAMVVSLGYFIFDMAWCVYFRTEGPVMLAHHTMSILGILLTLWLGESGIEGCAVLFGSEITNPLLQARWFLKQTGHYGTWLGNVVDVLFVLLFVVMRIFVGGTMLYCELISPRPRFFIKCGGVAMYALSWVFMVDIVRFAIRKSKRWHKQQRDQQETVTANGHEGKKD</sequence>
<keyword evidence="4 7" id="KW-0812">Transmembrane</keyword>
<dbReference type="InterPro" id="IPR006634">
    <property type="entry name" value="TLC-dom"/>
</dbReference>
<feature type="transmembrane region" description="Helical" evidence="8">
    <location>
        <begin position="300"/>
        <end position="324"/>
    </location>
</feature>
<name>A0A6G0IUY0_LARCR</name>
<comment type="caution">
    <text evidence="10">The sequence shown here is derived from an EMBL/GenBank/DDBJ whole genome shotgun (WGS) entry which is preliminary data.</text>
</comment>
<gene>
    <name evidence="10" type="ORF">D5F01_LYC06255</name>
</gene>
<dbReference type="InterPro" id="IPR053894">
    <property type="entry name" value="OAF_N"/>
</dbReference>
<dbReference type="InterPro" id="IPR026315">
    <property type="entry name" value="Oaf"/>
</dbReference>
<evidence type="ECO:0000256" key="4">
    <source>
        <dbReference type="ARBA" id="ARBA00022692"/>
    </source>
</evidence>
<dbReference type="Pfam" id="PF22873">
    <property type="entry name" value="OAF_C"/>
    <property type="match status" value="1"/>
</dbReference>
<evidence type="ECO:0000313" key="10">
    <source>
        <dbReference type="EMBL" id="KAE8295329.1"/>
    </source>
</evidence>
<dbReference type="EMBL" id="REGW02000006">
    <property type="protein sequence ID" value="KAE8295329.1"/>
    <property type="molecule type" value="Genomic_DNA"/>
</dbReference>
<evidence type="ECO:0000256" key="8">
    <source>
        <dbReference type="SAM" id="Phobius"/>
    </source>
</evidence>
<keyword evidence="6 7" id="KW-0472">Membrane</keyword>
<evidence type="ECO:0000256" key="7">
    <source>
        <dbReference type="PROSITE-ProRule" id="PRU00205"/>
    </source>
</evidence>
<comment type="similarity">
    <text evidence="2">Belongs to the OAF family.</text>
</comment>
<evidence type="ECO:0000256" key="2">
    <source>
        <dbReference type="ARBA" id="ARBA00005786"/>
    </source>
</evidence>
<evidence type="ECO:0000256" key="5">
    <source>
        <dbReference type="ARBA" id="ARBA00022989"/>
    </source>
</evidence>
<dbReference type="SMART" id="SM00724">
    <property type="entry name" value="TLC"/>
    <property type="match status" value="1"/>
</dbReference>
<dbReference type="InterPro" id="IPR053897">
    <property type="entry name" value="Oaf_C"/>
</dbReference>
<dbReference type="Pfam" id="PF03798">
    <property type="entry name" value="TRAM_LAG1_CLN8"/>
    <property type="match status" value="1"/>
</dbReference>
<reference evidence="10 11" key="1">
    <citation type="submission" date="2019-07" db="EMBL/GenBank/DDBJ databases">
        <title>Chromosome genome assembly for large yellow croaker.</title>
        <authorList>
            <person name="Xiao S."/>
        </authorList>
    </citation>
    <scope>NUCLEOTIDE SEQUENCE [LARGE SCALE GENOMIC DNA]</scope>
    <source>
        <strain evidence="10">JMULYC20181020</strain>
        <tissue evidence="10">Muscle</tissue>
    </source>
</reference>